<keyword evidence="2 4" id="KW-0238">DNA-binding</keyword>
<dbReference type="GeneID" id="94365145"/>
<dbReference type="Proteomes" id="UP000244940">
    <property type="component" value="Unassembled WGS sequence"/>
</dbReference>
<dbReference type="SUPFAM" id="SSF46689">
    <property type="entry name" value="Homeodomain-like"/>
    <property type="match status" value="1"/>
</dbReference>
<dbReference type="InterPro" id="IPR009057">
    <property type="entry name" value="Homeodomain-like_sf"/>
</dbReference>
<comment type="caution">
    <text evidence="6">The sequence shown here is derived from an EMBL/GenBank/DDBJ whole genome shotgun (WGS) entry which is preliminary data.</text>
</comment>
<dbReference type="InterPro" id="IPR001647">
    <property type="entry name" value="HTH_TetR"/>
</dbReference>
<dbReference type="RefSeq" id="WP_109533110.1">
    <property type="nucleotide sequence ID" value="NZ_QEYD01000005.1"/>
</dbReference>
<dbReference type="Pfam" id="PF13305">
    <property type="entry name" value="TetR_C_33"/>
    <property type="match status" value="1"/>
</dbReference>
<keyword evidence="7" id="KW-1185">Reference proteome</keyword>
<dbReference type="SUPFAM" id="SSF48498">
    <property type="entry name" value="Tetracyclin repressor-like, C-terminal domain"/>
    <property type="match status" value="1"/>
</dbReference>
<name>A0A2U2CB46_9RHOB</name>
<dbReference type="OrthoDB" id="7056813at2"/>
<gene>
    <name evidence="6" type="ORF">C4N9_09605</name>
</gene>
<keyword evidence="1" id="KW-0805">Transcription regulation</keyword>
<dbReference type="InterPro" id="IPR036271">
    <property type="entry name" value="Tet_transcr_reg_TetR-rel_C_sf"/>
</dbReference>
<dbReference type="PROSITE" id="PS50977">
    <property type="entry name" value="HTH_TETR_2"/>
    <property type="match status" value="1"/>
</dbReference>
<dbReference type="PANTHER" id="PTHR30055:SF209">
    <property type="entry name" value="POSSIBLE TRANSCRIPTIONAL REGULATORY PROTEIN (PROBABLY TETR-FAMILY)"/>
    <property type="match status" value="1"/>
</dbReference>
<organism evidence="6 7">
    <name type="scientific">Pararhodobacter marinus</name>
    <dbReference type="NCBI Taxonomy" id="2184063"/>
    <lineage>
        <taxon>Bacteria</taxon>
        <taxon>Pseudomonadati</taxon>
        <taxon>Pseudomonadota</taxon>
        <taxon>Alphaproteobacteria</taxon>
        <taxon>Rhodobacterales</taxon>
        <taxon>Paracoccaceae</taxon>
        <taxon>Pararhodobacter</taxon>
    </lineage>
</organism>
<dbReference type="PANTHER" id="PTHR30055">
    <property type="entry name" value="HTH-TYPE TRANSCRIPTIONAL REGULATOR RUTR"/>
    <property type="match status" value="1"/>
</dbReference>
<dbReference type="GO" id="GO:0003700">
    <property type="term" value="F:DNA-binding transcription factor activity"/>
    <property type="evidence" value="ECO:0007669"/>
    <property type="project" value="TreeGrafter"/>
</dbReference>
<evidence type="ECO:0000313" key="6">
    <source>
        <dbReference type="EMBL" id="PWE29061.1"/>
    </source>
</evidence>
<dbReference type="GO" id="GO:0000976">
    <property type="term" value="F:transcription cis-regulatory region binding"/>
    <property type="evidence" value="ECO:0007669"/>
    <property type="project" value="TreeGrafter"/>
</dbReference>
<keyword evidence="3" id="KW-0804">Transcription</keyword>
<evidence type="ECO:0000256" key="3">
    <source>
        <dbReference type="ARBA" id="ARBA00023163"/>
    </source>
</evidence>
<protein>
    <submittedName>
        <fullName evidence="6">TetR/AcrR family transcriptional regulator</fullName>
    </submittedName>
</protein>
<dbReference type="InterPro" id="IPR025996">
    <property type="entry name" value="MT1864/Rv1816-like_C"/>
</dbReference>
<sequence length="200" mass="21234">MTQDTPPEVSTRDALIEAGMALLAEGGPEALTLRRAAARAGVSHAAPAHHFKGLRGLQTAIAIRAFADFNRAMITHRDAAADTPFERLAGICDGYLAFVEGQEGLFHLMFTAAEVDRDDPDFRAGATRAYGLLRAGCAPFTGGADLVFEGAVWSAVHGYATLGFTRKRGQAGGENPPPFRALLRLIVPDRPDHLGPVSAK</sequence>
<feature type="domain" description="HTH tetR-type" evidence="5">
    <location>
        <begin position="9"/>
        <end position="69"/>
    </location>
</feature>
<dbReference type="Gene3D" id="1.10.357.10">
    <property type="entry name" value="Tetracycline Repressor, domain 2"/>
    <property type="match status" value="1"/>
</dbReference>
<proteinExistence type="predicted"/>
<evidence type="ECO:0000313" key="7">
    <source>
        <dbReference type="Proteomes" id="UP000244940"/>
    </source>
</evidence>
<dbReference type="Pfam" id="PF00440">
    <property type="entry name" value="TetR_N"/>
    <property type="match status" value="1"/>
</dbReference>
<evidence type="ECO:0000256" key="4">
    <source>
        <dbReference type="PROSITE-ProRule" id="PRU00335"/>
    </source>
</evidence>
<evidence type="ECO:0000256" key="2">
    <source>
        <dbReference type="ARBA" id="ARBA00023125"/>
    </source>
</evidence>
<feature type="DNA-binding region" description="H-T-H motif" evidence="4">
    <location>
        <begin position="32"/>
        <end position="51"/>
    </location>
</feature>
<evidence type="ECO:0000256" key="1">
    <source>
        <dbReference type="ARBA" id="ARBA00023015"/>
    </source>
</evidence>
<accession>A0A2U2CB46</accession>
<dbReference type="EMBL" id="QEYD01000005">
    <property type="protein sequence ID" value="PWE29061.1"/>
    <property type="molecule type" value="Genomic_DNA"/>
</dbReference>
<dbReference type="InterPro" id="IPR050109">
    <property type="entry name" value="HTH-type_TetR-like_transc_reg"/>
</dbReference>
<dbReference type="AlphaFoldDB" id="A0A2U2CB46"/>
<evidence type="ECO:0000259" key="5">
    <source>
        <dbReference type="PROSITE" id="PS50977"/>
    </source>
</evidence>
<reference evidence="6 7" key="1">
    <citation type="submission" date="2018-05" db="EMBL/GenBank/DDBJ databases">
        <title>Pararhodobacter marina sp. nov., isolated from deep-sea water of the Indian Ocean.</title>
        <authorList>
            <person name="Lai Q.Sr."/>
            <person name="Liu X."/>
            <person name="Shao Z."/>
        </authorList>
    </citation>
    <scope>NUCLEOTIDE SEQUENCE [LARGE SCALE GENOMIC DNA]</scope>
    <source>
        <strain evidence="6 7">CIC4N-9</strain>
    </source>
</reference>